<protein>
    <recommendedName>
        <fullName evidence="4">Gfo/Idh/MocA-like oxidoreductase N-terminal domain-containing protein</fullName>
    </recommendedName>
</protein>
<feature type="domain" description="GFO/IDH/MocA-like oxidoreductase" evidence="2">
    <location>
        <begin position="194"/>
        <end position="320"/>
    </location>
</feature>
<dbReference type="SUPFAM" id="SSF51735">
    <property type="entry name" value="NAD(P)-binding Rossmann-fold domains"/>
    <property type="match status" value="1"/>
</dbReference>
<evidence type="ECO:0000259" key="1">
    <source>
        <dbReference type="Pfam" id="PF01408"/>
    </source>
</evidence>
<proteinExistence type="predicted"/>
<evidence type="ECO:0000259" key="2">
    <source>
        <dbReference type="Pfam" id="PF22725"/>
    </source>
</evidence>
<accession>A0A0F9HIP0</accession>
<dbReference type="InterPro" id="IPR036291">
    <property type="entry name" value="NAD(P)-bd_dom_sf"/>
</dbReference>
<dbReference type="SUPFAM" id="SSF55347">
    <property type="entry name" value="Glyceraldehyde-3-phosphate dehydrogenase-like, C-terminal domain"/>
    <property type="match status" value="1"/>
</dbReference>
<dbReference type="InterPro" id="IPR055170">
    <property type="entry name" value="GFO_IDH_MocA-like_dom"/>
</dbReference>
<dbReference type="InterPro" id="IPR052515">
    <property type="entry name" value="Gfo/Idh/MocA_Oxidoreductase"/>
</dbReference>
<dbReference type="InterPro" id="IPR000683">
    <property type="entry name" value="Gfo/Idh/MocA-like_OxRdtase_N"/>
</dbReference>
<evidence type="ECO:0008006" key="4">
    <source>
        <dbReference type="Google" id="ProtNLM"/>
    </source>
</evidence>
<name>A0A0F9HIP0_9ZZZZ</name>
<comment type="caution">
    <text evidence="3">The sequence shown here is derived from an EMBL/GenBank/DDBJ whole genome shotgun (WGS) entry which is preliminary data.</text>
</comment>
<dbReference type="Pfam" id="PF22725">
    <property type="entry name" value="GFO_IDH_MocA_C3"/>
    <property type="match status" value="1"/>
</dbReference>
<sequence>MRFELAPLLLLVSKTKIIAFLFATPIELNLREMNIKNGSFRLFMSFLILTVCFGSQKANAQKLLKVAVVGLSHDHAHEIMNAFREQRIELLGVAENDPKLIARYKRDYKVPDTLFYPDIETMLGKFTPDVVMAYNPIDEHLAVAEICLPMKIPLVVEKPLATTLKDAKRMAQLSRENNTHLLTNFETTWYPSNQKLKTLVDEADFGKITKMIAKDGHEGPKEIGCSQEFLAWLTDPIKNGGGAVMDFGCYGANLMTWLQNGKRPIAVTAVTKSMKPKVYPDVDDDATIILEYENAIGIIEASWNWSYSIKSLEVYGANSSYQAPNGKILSKNTSSSESEEMSLTSDYFKNHIEYIEALLSGDIKVNDDLSSLSNNLIVVEILEAAKKSAETGSRIQL</sequence>
<dbReference type="Gene3D" id="3.40.50.720">
    <property type="entry name" value="NAD(P)-binding Rossmann-like Domain"/>
    <property type="match status" value="1"/>
</dbReference>
<gene>
    <name evidence="3" type="ORF">LCGC14_1778480</name>
</gene>
<dbReference type="Pfam" id="PF01408">
    <property type="entry name" value="GFO_IDH_MocA"/>
    <property type="match status" value="1"/>
</dbReference>
<dbReference type="GO" id="GO:0000166">
    <property type="term" value="F:nucleotide binding"/>
    <property type="evidence" value="ECO:0007669"/>
    <property type="project" value="InterPro"/>
</dbReference>
<dbReference type="PANTHER" id="PTHR43249:SF1">
    <property type="entry name" value="D-GLUCOSIDE 3-DEHYDROGENASE"/>
    <property type="match status" value="1"/>
</dbReference>
<feature type="domain" description="Gfo/Idh/MocA-like oxidoreductase N-terminal" evidence="1">
    <location>
        <begin position="64"/>
        <end position="183"/>
    </location>
</feature>
<organism evidence="3">
    <name type="scientific">marine sediment metagenome</name>
    <dbReference type="NCBI Taxonomy" id="412755"/>
    <lineage>
        <taxon>unclassified sequences</taxon>
        <taxon>metagenomes</taxon>
        <taxon>ecological metagenomes</taxon>
    </lineage>
</organism>
<dbReference type="PANTHER" id="PTHR43249">
    <property type="entry name" value="UDP-N-ACETYL-2-AMINO-2-DEOXY-D-GLUCURONATE OXIDASE"/>
    <property type="match status" value="1"/>
</dbReference>
<dbReference type="Gene3D" id="3.30.360.10">
    <property type="entry name" value="Dihydrodipicolinate Reductase, domain 2"/>
    <property type="match status" value="1"/>
</dbReference>
<dbReference type="EMBL" id="LAZR01016783">
    <property type="protein sequence ID" value="KKM03032.1"/>
    <property type="molecule type" value="Genomic_DNA"/>
</dbReference>
<reference evidence="3" key="1">
    <citation type="journal article" date="2015" name="Nature">
        <title>Complex archaea that bridge the gap between prokaryotes and eukaryotes.</title>
        <authorList>
            <person name="Spang A."/>
            <person name="Saw J.H."/>
            <person name="Jorgensen S.L."/>
            <person name="Zaremba-Niedzwiedzka K."/>
            <person name="Martijn J."/>
            <person name="Lind A.E."/>
            <person name="van Eijk R."/>
            <person name="Schleper C."/>
            <person name="Guy L."/>
            <person name="Ettema T.J."/>
        </authorList>
    </citation>
    <scope>NUCLEOTIDE SEQUENCE</scope>
</reference>
<evidence type="ECO:0000313" key="3">
    <source>
        <dbReference type="EMBL" id="KKM03032.1"/>
    </source>
</evidence>
<dbReference type="AlphaFoldDB" id="A0A0F9HIP0"/>